<gene>
    <name evidence="3" type="ORF">ABVT11_05680</name>
</gene>
<feature type="coiled-coil region" evidence="1">
    <location>
        <begin position="158"/>
        <end position="192"/>
    </location>
</feature>
<feature type="signal peptide" evidence="2">
    <location>
        <begin position="1"/>
        <end position="21"/>
    </location>
</feature>
<evidence type="ECO:0008006" key="5">
    <source>
        <dbReference type="Google" id="ProtNLM"/>
    </source>
</evidence>
<keyword evidence="2" id="KW-0732">Signal</keyword>
<evidence type="ECO:0000256" key="1">
    <source>
        <dbReference type="SAM" id="Coils"/>
    </source>
</evidence>
<protein>
    <recommendedName>
        <fullName evidence="5">DUF4124 domain-containing protein</fullName>
    </recommendedName>
</protein>
<proteinExistence type="predicted"/>
<keyword evidence="4" id="KW-1185">Reference proteome</keyword>
<dbReference type="RefSeq" id="WP_345924573.1">
    <property type="nucleotide sequence ID" value="NZ_JBDIVF010000001.1"/>
</dbReference>
<dbReference type="Proteomes" id="UP001548590">
    <property type="component" value="Unassembled WGS sequence"/>
</dbReference>
<keyword evidence="1" id="KW-0175">Coiled coil</keyword>
<evidence type="ECO:0000256" key="2">
    <source>
        <dbReference type="SAM" id="SignalP"/>
    </source>
</evidence>
<sequence length="202" mass="22791">MLLRALILPLFLLPLAVPAQAQSRSLCCNDAAGHRACGDTLPQVCYDKTYFEIVGGRIVRTVDAPMTPEQRAKKDAELRAQRDKLAREAEARRRDQVLLESYATVSELDRRRDRDLGNLEGEIRASRAREADLMAQGLKLEKQIPDKGRVPKALAENIATTQAELESIRSVIAAKQREMDQMRNRFDTDRKRYIELSGQSGN</sequence>
<dbReference type="EMBL" id="JBEWLZ010000002">
    <property type="protein sequence ID" value="MET1489307.1"/>
    <property type="molecule type" value="Genomic_DNA"/>
</dbReference>
<evidence type="ECO:0000313" key="4">
    <source>
        <dbReference type="Proteomes" id="UP001548590"/>
    </source>
</evidence>
<comment type="caution">
    <text evidence="3">The sequence shown here is derived from an EMBL/GenBank/DDBJ whole genome shotgun (WGS) entry which is preliminary data.</text>
</comment>
<evidence type="ECO:0000313" key="3">
    <source>
        <dbReference type="EMBL" id="MET1489307.1"/>
    </source>
</evidence>
<feature type="chain" id="PRO_5045453792" description="DUF4124 domain-containing protein" evidence="2">
    <location>
        <begin position="22"/>
        <end position="202"/>
    </location>
</feature>
<reference evidence="3 4" key="1">
    <citation type="submission" date="2024-07" db="EMBL/GenBank/DDBJ databases">
        <title>Uliginosibacterium paludis KCTC:42655.</title>
        <authorList>
            <person name="Kim M.K."/>
        </authorList>
    </citation>
    <scope>NUCLEOTIDE SEQUENCE [LARGE SCALE GENOMIC DNA]</scope>
    <source>
        <strain evidence="3 4">KCTC 42655</strain>
    </source>
</reference>
<organism evidence="3 4">
    <name type="scientific">Uliginosibacterium paludis</name>
    <dbReference type="NCBI Taxonomy" id="1615952"/>
    <lineage>
        <taxon>Bacteria</taxon>
        <taxon>Pseudomonadati</taxon>
        <taxon>Pseudomonadota</taxon>
        <taxon>Betaproteobacteria</taxon>
        <taxon>Rhodocyclales</taxon>
        <taxon>Zoogloeaceae</taxon>
        <taxon>Uliginosibacterium</taxon>
    </lineage>
</organism>
<name>A0ABV2CN35_9RHOO</name>
<accession>A0ABV2CN35</accession>